<dbReference type="PANTHER" id="PTHR44085">
    <property type="entry name" value="SEPIAPTERIN REDUCTASE"/>
    <property type="match status" value="1"/>
</dbReference>
<name>A0AAP3CP10_BACMO</name>
<evidence type="ECO:0000256" key="4">
    <source>
        <dbReference type="ARBA" id="ARBA00022857"/>
    </source>
</evidence>
<comment type="caution">
    <text evidence="7">The sequence shown here is derived from an EMBL/GenBank/DDBJ whole genome shotgun (WGS) entry which is preliminary data.</text>
</comment>
<protein>
    <submittedName>
        <fullName evidence="7">(S)-benzoin forming benzil reductase</fullName>
        <ecNumber evidence="7">1.1.1.320</ecNumber>
    </submittedName>
</protein>
<dbReference type="EMBL" id="JALAQA010000002">
    <property type="protein sequence ID" value="MCY8508514.1"/>
    <property type="molecule type" value="Genomic_DNA"/>
</dbReference>
<evidence type="ECO:0000256" key="6">
    <source>
        <dbReference type="RuleBase" id="RU000363"/>
    </source>
</evidence>
<keyword evidence="3" id="KW-0963">Cytoplasm</keyword>
<dbReference type="PANTHER" id="PTHR44085:SF2">
    <property type="entry name" value="SEPIAPTERIN REDUCTASE"/>
    <property type="match status" value="1"/>
</dbReference>
<dbReference type="GO" id="GO:0006729">
    <property type="term" value="P:tetrahydrobiopterin biosynthetic process"/>
    <property type="evidence" value="ECO:0007669"/>
    <property type="project" value="TreeGrafter"/>
</dbReference>
<reference evidence="7" key="1">
    <citation type="submission" date="2022-02" db="EMBL/GenBank/DDBJ databases">
        <title>Crop Bioprotection Bacillus Genome Sequencing.</title>
        <authorList>
            <person name="Dunlap C."/>
        </authorList>
    </citation>
    <scope>NUCLEOTIDE SEQUENCE</scope>
    <source>
        <strain evidence="7">CK3O2B-54A</strain>
    </source>
</reference>
<dbReference type="PRINTS" id="PR00081">
    <property type="entry name" value="GDHRDH"/>
</dbReference>
<comment type="similarity">
    <text evidence="2 6">Belongs to the short-chain dehydrogenases/reductases (SDR) family.</text>
</comment>
<evidence type="ECO:0000256" key="3">
    <source>
        <dbReference type="ARBA" id="ARBA00022490"/>
    </source>
</evidence>
<dbReference type="Gene3D" id="3.40.50.720">
    <property type="entry name" value="NAD(P)-binding Rossmann-like Domain"/>
    <property type="match status" value="1"/>
</dbReference>
<dbReference type="Pfam" id="PF00106">
    <property type="entry name" value="adh_short"/>
    <property type="match status" value="1"/>
</dbReference>
<evidence type="ECO:0000256" key="2">
    <source>
        <dbReference type="ARBA" id="ARBA00006484"/>
    </source>
</evidence>
<dbReference type="EC" id="1.1.1.320" evidence="7"/>
<dbReference type="AlphaFoldDB" id="A0AAP3CP10"/>
<proteinExistence type="inferred from homology"/>
<gene>
    <name evidence="7" type="ORF">MOD07_02935</name>
</gene>
<dbReference type="GO" id="GO:0004757">
    <property type="term" value="F:sepiapterin reductase (NADP+) activity"/>
    <property type="evidence" value="ECO:0007669"/>
    <property type="project" value="TreeGrafter"/>
</dbReference>
<evidence type="ECO:0000313" key="7">
    <source>
        <dbReference type="EMBL" id="MCY8508514.1"/>
    </source>
</evidence>
<dbReference type="Proteomes" id="UP001075387">
    <property type="component" value="Unassembled WGS sequence"/>
</dbReference>
<dbReference type="GO" id="GO:0005737">
    <property type="term" value="C:cytoplasm"/>
    <property type="evidence" value="ECO:0007669"/>
    <property type="project" value="UniProtKB-SubCell"/>
</dbReference>
<dbReference type="SUPFAM" id="SSF51735">
    <property type="entry name" value="NAD(P)-binding Rossmann-fold domains"/>
    <property type="match status" value="1"/>
</dbReference>
<dbReference type="NCBIfam" id="NF005381">
    <property type="entry name" value="PRK06924.1"/>
    <property type="match status" value="1"/>
</dbReference>
<dbReference type="InterPro" id="IPR002347">
    <property type="entry name" value="SDR_fam"/>
</dbReference>
<evidence type="ECO:0000256" key="5">
    <source>
        <dbReference type="ARBA" id="ARBA00023002"/>
    </source>
</evidence>
<comment type="subcellular location">
    <subcellularLocation>
        <location evidence="1">Cytoplasm</location>
    </subcellularLocation>
</comment>
<keyword evidence="5 7" id="KW-0560">Oxidoreductase</keyword>
<dbReference type="InterPro" id="IPR051721">
    <property type="entry name" value="Biopterin_syn/organic_redct"/>
</dbReference>
<organism evidence="7 8">
    <name type="scientific">Bacillus mojavensis</name>
    <dbReference type="NCBI Taxonomy" id="72360"/>
    <lineage>
        <taxon>Bacteria</taxon>
        <taxon>Bacillati</taxon>
        <taxon>Bacillota</taxon>
        <taxon>Bacilli</taxon>
        <taxon>Bacillales</taxon>
        <taxon>Bacillaceae</taxon>
        <taxon>Bacillus</taxon>
    </lineage>
</organism>
<evidence type="ECO:0000313" key="8">
    <source>
        <dbReference type="Proteomes" id="UP001075387"/>
    </source>
</evidence>
<dbReference type="PROSITE" id="PS00061">
    <property type="entry name" value="ADH_SHORT"/>
    <property type="match status" value="1"/>
</dbReference>
<keyword evidence="4" id="KW-0521">NADP</keyword>
<dbReference type="InterPro" id="IPR020904">
    <property type="entry name" value="Sc_DH/Rdtase_CS"/>
</dbReference>
<evidence type="ECO:0000256" key="1">
    <source>
        <dbReference type="ARBA" id="ARBA00004496"/>
    </source>
</evidence>
<dbReference type="PRINTS" id="PR00080">
    <property type="entry name" value="SDRFAMILY"/>
</dbReference>
<dbReference type="InterPro" id="IPR036291">
    <property type="entry name" value="NAD(P)-bd_dom_sf"/>
</dbReference>
<sequence>MKHIIITGTSRGIGEALVQKLIHADHRLYCISRQNNQKLTDLGSSLQYYSFDLRDSHGIEALFDELFQHISLDTEPEGIYVINNAGVLAPIGPIEQNKTEDIIENLQVNLIAPMVITSHFVKHTKHIKTDKRIMNISSASAKYQLPSQSCYSTSKAGLDSFSKSISLEQADQLNPVKIAAVYPGVIDTQLQTEIRSVGKEDFPYVDQFIQLEKEGRLQSAEETARLLIDLLNSEEFGQPPLGENLSSYSWMIVVS</sequence>
<dbReference type="RefSeq" id="WP_268444825.1">
    <property type="nucleotide sequence ID" value="NZ_JALAQA010000002.1"/>
</dbReference>
<accession>A0AAP3CP10</accession>